<organism evidence="1 2">
    <name type="scientific">Hathewaya limosa</name>
    <name type="common">Clostridium limosum</name>
    <dbReference type="NCBI Taxonomy" id="1536"/>
    <lineage>
        <taxon>Bacteria</taxon>
        <taxon>Bacillati</taxon>
        <taxon>Bacillota</taxon>
        <taxon>Clostridia</taxon>
        <taxon>Eubacteriales</taxon>
        <taxon>Clostridiaceae</taxon>
        <taxon>Hathewaya</taxon>
    </lineage>
</organism>
<dbReference type="InterPro" id="IPR011048">
    <property type="entry name" value="Haem_d1_sf"/>
</dbReference>
<sequence length="290" mass="32684">MKNIYICNTYSDSISQINLKEFKEEKKIKLSSKGRVGPHGICRYKNYLITANNFSNDITLINLASGEINSYYIGANCNDIKVYNEKAYIACGDTNDLKIFNLREKKLEESIPCGACPHSVDISEKLKLLVVCNMVNGTLNIVDLKDNLIIDTIKVGYYPTKCILGENDEHILVTNSELGRYNVGDIKIIDMKLKYIKSVSVGKGPVDLFNKNNKVYVSNFEEGSISIIDMSNLKNSKKINLGGMPKGILNIDDKLYVGDYYNSLLYKVDLIKCNIRRIYIGKEPNSMILV</sequence>
<dbReference type="EMBL" id="JAUSWN010000001">
    <property type="protein sequence ID" value="MDQ0478547.1"/>
    <property type="molecule type" value="Genomic_DNA"/>
</dbReference>
<reference evidence="1 2" key="1">
    <citation type="submission" date="2023-07" db="EMBL/GenBank/DDBJ databases">
        <title>Genomic Encyclopedia of Type Strains, Phase IV (KMG-IV): sequencing the most valuable type-strain genomes for metagenomic binning, comparative biology and taxonomic classification.</title>
        <authorList>
            <person name="Goeker M."/>
        </authorList>
    </citation>
    <scope>NUCLEOTIDE SEQUENCE [LARGE SCALE GENOMIC DNA]</scope>
    <source>
        <strain evidence="1 2">DSM 1400</strain>
    </source>
</reference>
<dbReference type="InterPro" id="IPR011964">
    <property type="entry name" value="YVTN_b-propeller_repeat"/>
</dbReference>
<dbReference type="Proteomes" id="UP001224418">
    <property type="component" value="Unassembled WGS sequence"/>
</dbReference>
<evidence type="ECO:0000313" key="1">
    <source>
        <dbReference type="EMBL" id="MDQ0478547.1"/>
    </source>
</evidence>
<dbReference type="PANTHER" id="PTHR47197:SF3">
    <property type="entry name" value="DIHYDRO-HEME D1 DEHYDROGENASE"/>
    <property type="match status" value="1"/>
</dbReference>
<gene>
    <name evidence="1" type="ORF">QOZ93_000248</name>
</gene>
<dbReference type="Gene3D" id="2.130.10.10">
    <property type="entry name" value="YVTN repeat-like/Quinoprotein amine dehydrogenase"/>
    <property type="match status" value="1"/>
</dbReference>
<comment type="caution">
    <text evidence="1">The sequence shown here is derived from an EMBL/GenBank/DDBJ whole genome shotgun (WGS) entry which is preliminary data.</text>
</comment>
<dbReference type="NCBIfam" id="TIGR02276">
    <property type="entry name" value="beta_rpt_yvtn"/>
    <property type="match status" value="1"/>
</dbReference>
<dbReference type="SUPFAM" id="SSF51004">
    <property type="entry name" value="C-terminal (heme d1) domain of cytochrome cd1-nitrite reductase"/>
    <property type="match status" value="1"/>
</dbReference>
<proteinExistence type="predicted"/>
<dbReference type="PANTHER" id="PTHR47197">
    <property type="entry name" value="PROTEIN NIRF"/>
    <property type="match status" value="1"/>
</dbReference>
<dbReference type="RefSeq" id="WP_307354803.1">
    <property type="nucleotide sequence ID" value="NZ_BAAACJ010000024.1"/>
</dbReference>
<evidence type="ECO:0000313" key="2">
    <source>
        <dbReference type="Proteomes" id="UP001224418"/>
    </source>
</evidence>
<keyword evidence="2" id="KW-1185">Reference proteome</keyword>
<dbReference type="InterPro" id="IPR051200">
    <property type="entry name" value="Host-pathogen_enzymatic-act"/>
</dbReference>
<accession>A0ABU0JN88</accession>
<protein>
    <submittedName>
        <fullName evidence="1">YVTN family beta-propeller protein</fullName>
    </submittedName>
</protein>
<name>A0ABU0JN88_HATLI</name>
<dbReference type="InterPro" id="IPR015943">
    <property type="entry name" value="WD40/YVTN_repeat-like_dom_sf"/>
</dbReference>